<dbReference type="EMBL" id="JH431165">
    <property type="status" value="NOT_ANNOTATED_CDS"/>
    <property type="molecule type" value="Genomic_DNA"/>
</dbReference>
<keyword evidence="2" id="KW-1185">Reference proteome</keyword>
<proteinExistence type="predicted"/>
<dbReference type="Proteomes" id="UP000014500">
    <property type="component" value="Unassembled WGS sequence"/>
</dbReference>
<reference evidence="2" key="1">
    <citation type="submission" date="2011-05" db="EMBL/GenBank/DDBJ databases">
        <authorList>
            <person name="Richards S.R."/>
            <person name="Qu J."/>
            <person name="Jiang H."/>
            <person name="Jhangiani S.N."/>
            <person name="Agravi P."/>
            <person name="Goodspeed R."/>
            <person name="Gross S."/>
            <person name="Mandapat C."/>
            <person name="Jackson L."/>
            <person name="Mathew T."/>
            <person name="Pu L."/>
            <person name="Thornton R."/>
            <person name="Saada N."/>
            <person name="Wilczek-Boney K.B."/>
            <person name="Lee S."/>
            <person name="Kovar C."/>
            <person name="Wu Y."/>
            <person name="Scherer S.E."/>
            <person name="Worley K.C."/>
            <person name="Muzny D.M."/>
            <person name="Gibbs R."/>
        </authorList>
    </citation>
    <scope>NUCLEOTIDE SEQUENCE</scope>
    <source>
        <strain evidence="2">Brora</strain>
    </source>
</reference>
<protein>
    <submittedName>
        <fullName evidence="1">Uncharacterized protein</fullName>
    </submittedName>
</protein>
<evidence type="ECO:0000313" key="2">
    <source>
        <dbReference type="Proteomes" id="UP000014500"/>
    </source>
</evidence>
<evidence type="ECO:0000313" key="1">
    <source>
        <dbReference type="EnsemblMetazoa" id="SMAR002536-PA"/>
    </source>
</evidence>
<accession>T1INF9</accession>
<sequence length="130" mass="14986">MSRFAILAEDLLRMRCTKGRIKFHLEDNPSLDAMVVHHYSTYYETAHAPGIFYIHTQCTVHSRSVVKQKDCKTNEILKILTQKRIPAQTKIMICELVLQLMVLPSMIQLLNEMIQTIDCRAATHEVVTSQ</sequence>
<dbReference type="AlphaFoldDB" id="T1INF9"/>
<name>T1INF9_STRMM</name>
<dbReference type="EnsemblMetazoa" id="SMAR002536-RA">
    <property type="protein sequence ID" value="SMAR002536-PA"/>
    <property type="gene ID" value="SMAR002536"/>
</dbReference>
<reference evidence="1" key="2">
    <citation type="submission" date="2015-02" db="UniProtKB">
        <authorList>
            <consortium name="EnsemblMetazoa"/>
        </authorList>
    </citation>
    <scope>IDENTIFICATION</scope>
</reference>
<dbReference type="HOGENOM" id="CLU_1940751_0_0_1"/>
<organism evidence="1 2">
    <name type="scientific">Strigamia maritima</name>
    <name type="common">European centipede</name>
    <name type="synonym">Geophilus maritimus</name>
    <dbReference type="NCBI Taxonomy" id="126957"/>
    <lineage>
        <taxon>Eukaryota</taxon>
        <taxon>Metazoa</taxon>
        <taxon>Ecdysozoa</taxon>
        <taxon>Arthropoda</taxon>
        <taxon>Myriapoda</taxon>
        <taxon>Chilopoda</taxon>
        <taxon>Pleurostigmophora</taxon>
        <taxon>Geophilomorpha</taxon>
        <taxon>Linotaeniidae</taxon>
        <taxon>Strigamia</taxon>
    </lineage>
</organism>